<name>A0A7W5ER31_9GAMM</name>
<dbReference type="Proteomes" id="UP000518892">
    <property type="component" value="Unassembled WGS sequence"/>
</dbReference>
<evidence type="ECO:0000313" key="2">
    <source>
        <dbReference type="Proteomes" id="UP000518892"/>
    </source>
</evidence>
<dbReference type="Gene3D" id="1.20.1260.10">
    <property type="match status" value="1"/>
</dbReference>
<organism evidence="1 2">
    <name type="scientific">Halomonas stenophila</name>
    <dbReference type="NCBI Taxonomy" id="795312"/>
    <lineage>
        <taxon>Bacteria</taxon>
        <taxon>Pseudomonadati</taxon>
        <taxon>Pseudomonadota</taxon>
        <taxon>Gammaproteobacteria</taxon>
        <taxon>Oceanospirillales</taxon>
        <taxon>Halomonadaceae</taxon>
        <taxon>Halomonas</taxon>
    </lineage>
</organism>
<dbReference type="AlphaFoldDB" id="A0A7W5ER31"/>
<sequence length="180" mass="20489">MNRTHGTERHPGLEPASFSLPEDLLALANDHEHHEYHRYRWLSLRFLPYHLGISQLMQALAGESRQRVQALIEVSAPLDAGASGLRDPALAPWQDCRERQSHFFIFDDALAARELGRALLEEHRSRRFYERLQAYNGIAGLDGLLGAFVEQARAQCTILEETLEQLPVRPRPMVGCRVRG</sequence>
<comment type="caution">
    <text evidence="1">The sequence shown here is derived from an EMBL/GenBank/DDBJ whole genome shotgun (WGS) entry which is preliminary data.</text>
</comment>
<dbReference type="InterPro" id="IPR012347">
    <property type="entry name" value="Ferritin-like"/>
</dbReference>
<evidence type="ECO:0000313" key="1">
    <source>
        <dbReference type="EMBL" id="MBB3229919.1"/>
    </source>
</evidence>
<dbReference type="RefSeq" id="WP_183382390.1">
    <property type="nucleotide sequence ID" value="NZ_JACHXR010000001.1"/>
</dbReference>
<proteinExistence type="predicted"/>
<accession>A0A7W5ER31</accession>
<dbReference type="EMBL" id="JACHXR010000001">
    <property type="protein sequence ID" value="MBB3229919.1"/>
    <property type="molecule type" value="Genomic_DNA"/>
</dbReference>
<keyword evidence="2" id="KW-1185">Reference proteome</keyword>
<reference evidence="1 2" key="1">
    <citation type="submission" date="2020-08" db="EMBL/GenBank/DDBJ databases">
        <title>Genomic Encyclopedia of Type Strains, Phase III (KMG-III): the genomes of soil and plant-associated and newly described type strains.</title>
        <authorList>
            <person name="Whitman W."/>
        </authorList>
    </citation>
    <scope>NUCLEOTIDE SEQUENCE [LARGE SCALE GENOMIC DNA]</scope>
    <source>
        <strain evidence="1 2">CECT 7744</strain>
    </source>
</reference>
<protein>
    <submittedName>
        <fullName evidence="1">Uncharacterized protein</fullName>
    </submittedName>
</protein>
<gene>
    <name evidence="1" type="ORF">FHR97_000734</name>
</gene>